<reference evidence="1 2" key="1">
    <citation type="submission" date="2020-09" db="EMBL/GenBank/DDBJ databases">
        <title>De no assembly of potato wild relative species, Solanum commersonii.</title>
        <authorList>
            <person name="Cho K."/>
        </authorList>
    </citation>
    <scope>NUCLEOTIDE SEQUENCE [LARGE SCALE GENOMIC DNA]</scope>
    <source>
        <strain evidence="1">LZ3.2</strain>
        <tissue evidence="1">Leaf</tissue>
    </source>
</reference>
<comment type="caution">
    <text evidence="1">The sequence shown here is derived from an EMBL/GenBank/DDBJ whole genome shotgun (WGS) entry which is preliminary data.</text>
</comment>
<proteinExistence type="predicted"/>
<dbReference type="AlphaFoldDB" id="A0A9J5XP24"/>
<dbReference type="Proteomes" id="UP000824120">
    <property type="component" value="Chromosome 8"/>
</dbReference>
<keyword evidence="2" id="KW-1185">Reference proteome</keyword>
<evidence type="ECO:0000313" key="2">
    <source>
        <dbReference type="Proteomes" id="UP000824120"/>
    </source>
</evidence>
<accession>A0A9J5XP24</accession>
<dbReference type="EMBL" id="JACXVP010000008">
    <property type="protein sequence ID" value="KAG5589977.1"/>
    <property type="molecule type" value="Genomic_DNA"/>
</dbReference>
<evidence type="ECO:0000313" key="1">
    <source>
        <dbReference type="EMBL" id="KAG5589977.1"/>
    </source>
</evidence>
<organism evidence="1 2">
    <name type="scientific">Solanum commersonii</name>
    <name type="common">Commerson's wild potato</name>
    <name type="synonym">Commerson's nightshade</name>
    <dbReference type="NCBI Taxonomy" id="4109"/>
    <lineage>
        <taxon>Eukaryota</taxon>
        <taxon>Viridiplantae</taxon>
        <taxon>Streptophyta</taxon>
        <taxon>Embryophyta</taxon>
        <taxon>Tracheophyta</taxon>
        <taxon>Spermatophyta</taxon>
        <taxon>Magnoliopsida</taxon>
        <taxon>eudicotyledons</taxon>
        <taxon>Gunneridae</taxon>
        <taxon>Pentapetalae</taxon>
        <taxon>asterids</taxon>
        <taxon>lamiids</taxon>
        <taxon>Solanales</taxon>
        <taxon>Solanaceae</taxon>
        <taxon>Solanoideae</taxon>
        <taxon>Solaneae</taxon>
        <taxon>Solanum</taxon>
    </lineage>
</organism>
<protein>
    <submittedName>
        <fullName evidence="1">Uncharacterized protein</fullName>
    </submittedName>
</protein>
<sequence length="59" mass="6842">MEIFKSSKLRKILSQNSSPKMCYERLFGAISRDRRSTQRSALWSVPSSFCFGLQQLQVL</sequence>
<name>A0A9J5XP24_SOLCO</name>
<gene>
    <name evidence="1" type="ORF">H5410_040491</name>
</gene>